<dbReference type="Gene3D" id="3.80.10.10">
    <property type="entry name" value="Ribonuclease Inhibitor"/>
    <property type="match status" value="1"/>
</dbReference>
<dbReference type="EMBL" id="JARKIB010000215">
    <property type="protein sequence ID" value="KAJ7722978.1"/>
    <property type="molecule type" value="Genomic_DNA"/>
</dbReference>
<dbReference type="InterPro" id="IPR032675">
    <property type="entry name" value="LRR_dom_sf"/>
</dbReference>
<proteinExistence type="predicted"/>
<protein>
    <recommendedName>
        <fullName evidence="1">F-box domain-containing protein</fullName>
    </recommendedName>
</protein>
<dbReference type="Pfam" id="PF12937">
    <property type="entry name" value="F-box-like"/>
    <property type="match status" value="1"/>
</dbReference>
<comment type="caution">
    <text evidence="2">The sequence shown here is derived from an EMBL/GenBank/DDBJ whole genome shotgun (WGS) entry which is preliminary data.</text>
</comment>
<dbReference type="AlphaFoldDB" id="A0AAD7MLP9"/>
<dbReference type="InterPro" id="IPR001810">
    <property type="entry name" value="F-box_dom"/>
</dbReference>
<feature type="domain" description="F-box" evidence="1">
    <location>
        <begin position="69"/>
        <end position="123"/>
    </location>
</feature>
<sequence>MVHPNKSRRMKKVDHLIWRTNAPLSGAEVVQVTDLLRRAEVNLRVAGLDHDLVSDRIQSYRIALAPHKRLPHEVLALIFAHCVATPIILPPSPQEPAVAIAGTCRSWRNIILSIPNLWNNIFLDFRGPKPVNLLDFAKLWLSRSNTLITLRNSTSQWTESTMIKQNVDPISYLVAPYVNRCREIDMRFLEASIDEFFTLPAGSIDRLEVLYLETLGFTMPFSGGTLDVFRSAPRLRRVLLSTDRCSMNPQALGLPWAQLTGLHFIATYIPPLAMHAILRESTSLVECSFSIIELDDSLDAALALLPECVLPALNSLMVEFSPQTVDYAPFLRPLILPALTDLELRPLEAGYLPRCPWSQRAYTDLLARSHFTLRRLAILHYAISPAELELILRGMPSLTDFHLFLWDRTPWGASILTGLASGALLPALETFTFSTYPLDDVLAALEGRVALARRRGTREGQDGVAQLKALNMEVTWRQDVPPAAMARFMRLAQGGGPACRAFSHTRMYAHDRVNTDISVS</sequence>
<evidence type="ECO:0000259" key="1">
    <source>
        <dbReference type="Pfam" id="PF12937"/>
    </source>
</evidence>
<dbReference type="Gene3D" id="1.20.1280.50">
    <property type="match status" value="1"/>
</dbReference>
<evidence type="ECO:0000313" key="3">
    <source>
        <dbReference type="Proteomes" id="UP001215598"/>
    </source>
</evidence>
<evidence type="ECO:0000313" key="2">
    <source>
        <dbReference type="EMBL" id="KAJ7722978.1"/>
    </source>
</evidence>
<reference evidence="2" key="1">
    <citation type="submission" date="2023-03" db="EMBL/GenBank/DDBJ databases">
        <title>Massive genome expansion in bonnet fungi (Mycena s.s.) driven by repeated elements and novel gene families across ecological guilds.</title>
        <authorList>
            <consortium name="Lawrence Berkeley National Laboratory"/>
            <person name="Harder C.B."/>
            <person name="Miyauchi S."/>
            <person name="Viragh M."/>
            <person name="Kuo A."/>
            <person name="Thoen E."/>
            <person name="Andreopoulos B."/>
            <person name="Lu D."/>
            <person name="Skrede I."/>
            <person name="Drula E."/>
            <person name="Henrissat B."/>
            <person name="Morin E."/>
            <person name="Kohler A."/>
            <person name="Barry K."/>
            <person name="LaButti K."/>
            <person name="Morin E."/>
            <person name="Salamov A."/>
            <person name="Lipzen A."/>
            <person name="Mereny Z."/>
            <person name="Hegedus B."/>
            <person name="Baldrian P."/>
            <person name="Stursova M."/>
            <person name="Weitz H."/>
            <person name="Taylor A."/>
            <person name="Grigoriev I.V."/>
            <person name="Nagy L.G."/>
            <person name="Martin F."/>
            <person name="Kauserud H."/>
        </authorList>
    </citation>
    <scope>NUCLEOTIDE SEQUENCE</scope>
    <source>
        <strain evidence="2">CBHHK182m</strain>
    </source>
</reference>
<accession>A0AAD7MLP9</accession>
<gene>
    <name evidence="2" type="ORF">B0H16DRAFT_1599660</name>
</gene>
<dbReference type="Proteomes" id="UP001215598">
    <property type="component" value="Unassembled WGS sequence"/>
</dbReference>
<dbReference type="InterPro" id="IPR036047">
    <property type="entry name" value="F-box-like_dom_sf"/>
</dbReference>
<keyword evidence="3" id="KW-1185">Reference proteome</keyword>
<dbReference type="SUPFAM" id="SSF81383">
    <property type="entry name" value="F-box domain"/>
    <property type="match status" value="1"/>
</dbReference>
<name>A0AAD7MLP9_9AGAR</name>
<dbReference type="SUPFAM" id="SSF52047">
    <property type="entry name" value="RNI-like"/>
    <property type="match status" value="1"/>
</dbReference>
<organism evidence="2 3">
    <name type="scientific">Mycena metata</name>
    <dbReference type="NCBI Taxonomy" id="1033252"/>
    <lineage>
        <taxon>Eukaryota</taxon>
        <taxon>Fungi</taxon>
        <taxon>Dikarya</taxon>
        <taxon>Basidiomycota</taxon>
        <taxon>Agaricomycotina</taxon>
        <taxon>Agaricomycetes</taxon>
        <taxon>Agaricomycetidae</taxon>
        <taxon>Agaricales</taxon>
        <taxon>Marasmiineae</taxon>
        <taxon>Mycenaceae</taxon>
        <taxon>Mycena</taxon>
    </lineage>
</organism>